<accession>A0A7J7KG03</accession>
<dbReference type="Pfam" id="PF24472">
    <property type="entry name" value="ARM_KDM8_N"/>
    <property type="match status" value="1"/>
</dbReference>
<dbReference type="SUPFAM" id="SSF51197">
    <property type="entry name" value="Clavaminate synthase-like"/>
    <property type="match status" value="1"/>
</dbReference>
<sequence length="390" mass="44825">MERIRTSLSIARDPWGSFEQVHPVLLSDLKRVTQTFGLVQYEQCLASCQYALDYVWEKLNTGHWKDISDQWRQIYYSVSYYKSVCLYELHHPPLKCIKTCDMGILMGVKPLKWDLCLKELASTLHKLHESTELVKDIPAAKIPRLELISPSKDKSIQRVSCPSLESFRKQWLSIGQPVIITDCMHHWPALDKWSLAYFQTVAGLRTVPVEIGSRYTDDDWSQQLLTISQFIQQYIVKHQAEGAPARRGYLAQHQLFDQIPELRDDIIVPEYCCLGESPDPDINAWFGPEGTVSPLHQDPKDNLLCQVKGRKLVKLCPPDMADCLYVNEGMLANTSQVDVESIDLQKFPLAAKVSFTESVLHPGEMLFIPAKYWHHVRSLDLSFSVSFWWS</sequence>
<dbReference type="GO" id="GO:0005634">
    <property type="term" value="C:nucleus"/>
    <property type="evidence" value="ECO:0007669"/>
    <property type="project" value="UniProtKB-SubCell"/>
</dbReference>
<evidence type="ECO:0000256" key="8">
    <source>
        <dbReference type="ARBA" id="ARBA00023015"/>
    </source>
</evidence>
<evidence type="ECO:0000256" key="6">
    <source>
        <dbReference type="ARBA" id="ARBA00023002"/>
    </source>
</evidence>
<keyword evidence="8" id="KW-0805">Transcription regulation</keyword>
<dbReference type="Proteomes" id="UP000593567">
    <property type="component" value="Unassembled WGS sequence"/>
</dbReference>
<evidence type="ECO:0000256" key="2">
    <source>
        <dbReference type="ARBA" id="ARBA00004123"/>
    </source>
</evidence>
<name>A0A7J7KG03_BUGNE</name>
<dbReference type="GO" id="GO:0048511">
    <property type="term" value="P:rhythmic process"/>
    <property type="evidence" value="ECO:0007669"/>
    <property type="project" value="UniProtKB-KW"/>
</dbReference>
<dbReference type="GO" id="GO:0046872">
    <property type="term" value="F:metal ion binding"/>
    <property type="evidence" value="ECO:0007669"/>
    <property type="project" value="UniProtKB-KW"/>
</dbReference>
<dbReference type="AlphaFoldDB" id="A0A7J7KG03"/>
<gene>
    <name evidence="15" type="ORF">EB796_004541</name>
</gene>
<evidence type="ECO:0000256" key="11">
    <source>
        <dbReference type="ARBA" id="ARBA00023242"/>
    </source>
</evidence>
<reference evidence="15" key="1">
    <citation type="submission" date="2020-06" db="EMBL/GenBank/DDBJ databases">
        <title>Draft genome of Bugula neritina, a colonial animal packing powerful symbionts and potential medicines.</title>
        <authorList>
            <person name="Rayko M."/>
        </authorList>
    </citation>
    <scope>NUCLEOTIDE SEQUENCE [LARGE SCALE GENOMIC DNA]</scope>
    <source>
        <strain evidence="15">Kwan_BN1</strain>
    </source>
</reference>
<organism evidence="15 16">
    <name type="scientific">Bugula neritina</name>
    <name type="common">Brown bryozoan</name>
    <name type="synonym">Sertularia neritina</name>
    <dbReference type="NCBI Taxonomy" id="10212"/>
    <lineage>
        <taxon>Eukaryota</taxon>
        <taxon>Metazoa</taxon>
        <taxon>Spiralia</taxon>
        <taxon>Lophotrochozoa</taxon>
        <taxon>Bryozoa</taxon>
        <taxon>Gymnolaemata</taxon>
        <taxon>Cheilostomatida</taxon>
        <taxon>Flustrina</taxon>
        <taxon>Buguloidea</taxon>
        <taxon>Bugulidae</taxon>
        <taxon>Bugula</taxon>
    </lineage>
</organism>
<dbReference type="SMART" id="SM00558">
    <property type="entry name" value="JmjC"/>
    <property type="match status" value="1"/>
</dbReference>
<keyword evidence="9" id="KW-0090">Biological rhythms</keyword>
<protein>
    <recommendedName>
        <fullName evidence="13">JmjC domain-containing protein 5</fullName>
    </recommendedName>
</protein>
<dbReference type="PANTHER" id="PTHR12461">
    <property type="entry name" value="HYPOXIA-INDUCIBLE FACTOR 1 ALPHA INHIBITOR-RELATED"/>
    <property type="match status" value="1"/>
</dbReference>
<evidence type="ECO:0000256" key="3">
    <source>
        <dbReference type="ARBA" id="ARBA00022723"/>
    </source>
</evidence>
<keyword evidence="11" id="KW-0539">Nucleus</keyword>
<comment type="subcellular location">
    <subcellularLocation>
        <location evidence="2">Nucleus</location>
    </subcellularLocation>
</comment>
<comment type="cofactor">
    <cofactor evidence="1">
        <name>Fe(2+)</name>
        <dbReference type="ChEBI" id="CHEBI:29033"/>
    </cofactor>
</comment>
<evidence type="ECO:0000256" key="7">
    <source>
        <dbReference type="ARBA" id="ARBA00023004"/>
    </source>
</evidence>
<keyword evidence="12" id="KW-0131">Cell cycle</keyword>
<dbReference type="OrthoDB" id="47172at2759"/>
<dbReference type="Gene3D" id="2.60.120.650">
    <property type="entry name" value="Cupin"/>
    <property type="match status" value="1"/>
</dbReference>
<dbReference type="EMBL" id="VXIV02000616">
    <property type="protein sequence ID" value="KAF6037133.1"/>
    <property type="molecule type" value="Genomic_DNA"/>
</dbReference>
<dbReference type="InterPro" id="IPR041667">
    <property type="entry name" value="Cupin_8"/>
</dbReference>
<feature type="domain" description="JmjC" evidence="14">
    <location>
        <begin position="257"/>
        <end position="390"/>
    </location>
</feature>
<keyword evidence="3" id="KW-0479">Metal-binding</keyword>
<comment type="caution">
    <text evidence="15">The sequence shown here is derived from an EMBL/GenBank/DDBJ whole genome shotgun (WGS) entry which is preliminary data.</text>
</comment>
<keyword evidence="6" id="KW-0560">Oxidoreductase</keyword>
<evidence type="ECO:0000256" key="10">
    <source>
        <dbReference type="ARBA" id="ARBA00023163"/>
    </source>
</evidence>
<proteinExistence type="predicted"/>
<dbReference type="GO" id="GO:0051864">
    <property type="term" value="F:histone H3K36 demethylase activity"/>
    <property type="evidence" value="ECO:0007669"/>
    <property type="project" value="TreeGrafter"/>
</dbReference>
<keyword evidence="7" id="KW-0408">Iron</keyword>
<keyword evidence="5" id="KW-0223">Dioxygenase</keyword>
<dbReference type="InterPro" id="IPR056520">
    <property type="entry name" value="ARM_KDM8_N"/>
</dbReference>
<evidence type="ECO:0000256" key="12">
    <source>
        <dbReference type="ARBA" id="ARBA00023306"/>
    </source>
</evidence>
<dbReference type="PROSITE" id="PS51184">
    <property type="entry name" value="JMJC"/>
    <property type="match status" value="1"/>
</dbReference>
<dbReference type="Pfam" id="PF13621">
    <property type="entry name" value="Cupin_8"/>
    <property type="match status" value="1"/>
</dbReference>
<dbReference type="InterPro" id="IPR003347">
    <property type="entry name" value="JmjC_dom"/>
</dbReference>
<dbReference type="FunFam" id="2.60.120.650:FF:000061">
    <property type="entry name" value="Glucosamine 6-phosphate N-acetyltransferase"/>
    <property type="match status" value="1"/>
</dbReference>
<keyword evidence="16" id="KW-1185">Reference proteome</keyword>
<keyword evidence="10" id="KW-0804">Transcription</keyword>
<evidence type="ECO:0000256" key="5">
    <source>
        <dbReference type="ARBA" id="ARBA00022964"/>
    </source>
</evidence>
<evidence type="ECO:0000256" key="1">
    <source>
        <dbReference type="ARBA" id="ARBA00001954"/>
    </source>
</evidence>
<evidence type="ECO:0000313" key="16">
    <source>
        <dbReference type="Proteomes" id="UP000593567"/>
    </source>
</evidence>
<keyword evidence="4" id="KW-0156">Chromatin regulator</keyword>
<evidence type="ECO:0000313" key="15">
    <source>
        <dbReference type="EMBL" id="KAF6037133.1"/>
    </source>
</evidence>
<dbReference type="PANTHER" id="PTHR12461:SF106">
    <property type="entry name" value="BIFUNCTIONAL PEPTIDASE AND ARGINYL-HYDROXYLASE JMJD5"/>
    <property type="match status" value="1"/>
</dbReference>
<evidence type="ECO:0000256" key="4">
    <source>
        <dbReference type="ARBA" id="ARBA00022853"/>
    </source>
</evidence>
<evidence type="ECO:0000256" key="9">
    <source>
        <dbReference type="ARBA" id="ARBA00023108"/>
    </source>
</evidence>
<evidence type="ECO:0000256" key="13">
    <source>
        <dbReference type="ARBA" id="ARBA00049800"/>
    </source>
</evidence>
<evidence type="ECO:0000259" key="14">
    <source>
        <dbReference type="PROSITE" id="PS51184"/>
    </source>
</evidence>